<dbReference type="GeneID" id="106746475"/>
<reference evidence="2" key="1">
    <citation type="submission" date="2025-08" db="UniProtKB">
        <authorList>
            <consortium name="RefSeq"/>
        </authorList>
    </citation>
    <scope>IDENTIFICATION</scope>
</reference>
<organism evidence="1 2">
    <name type="scientific">Dinoponera quadriceps</name>
    <name type="common">South American ant</name>
    <dbReference type="NCBI Taxonomy" id="609295"/>
    <lineage>
        <taxon>Eukaryota</taxon>
        <taxon>Metazoa</taxon>
        <taxon>Ecdysozoa</taxon>
        <taxon>Arthropoda</taxon>
        <taxon>Hexapoda</taxon>
        <taxon>Insecta</taxon>
        <taxon>Pterygota</taxon>
        <taxon>Neoptera</taxon>
        <taxon>Endopterygota</taxon>
        <taxon>Hymenoptera</taxon>
        <taxon>Apocrita</taxon>
        <taxon>Aculeata</taxon>
        <taxon>Formicoidea</taxon>
        <taxon>Formicidae</taxon>
        <taxon>Ponerinae</taxon>
        <taxon>Ponerini</taxon>
        <taxon>Dinoponera</taxon>
    </lineage>
</organism>
<proteinExistence type="predicted"/>
<sequence>MKTAGSKQRYLRVARAGTVQSSLGCRIRQHLRTPTATRQIFDSCICIAMRISAKHRYWDKCKEQNQLGHVFHLDLSTPFSSDAQTGNEFSSLLARMKSRWREEMSRVSILVRRMRKLLKVRLPAAIREARQGKREKLPSAEQKERLGTSRECLQVSDLTSAIDPAAATRRSY</sequence>
<evidence type="ECO:0000313" key="1">
    <source>
        <dbReference type="Proteomes" id="UP000515204"/>
    </source>
</evidence>
<dbReference type="OrthoDB" id="1854899at2759"/>
<gene>
    <name evidence="2" type="primary">LOC106746475</name>
</gene>
<accession>A0A6P3XKU7</accession>
<evidence type="ECO:0000313" key="2">
    <source>
        <dbReference type="RefSeq" id="XP_014478588.1"/>
    </source>
</evidence>
<dbReference type="Proteomes" id="UP000515204">
    <property type="component" value="Unplaced"/>
</dbReference>
<dbReference type="AlphaFoldDB" id="A0A6P3XKU7"/>
<protein>
    <submittedName>
        <fullName evidence="2">Uncharacterized protein LOC106746475 isoform X4</fullName>
    </submittedName>
</protein>
<dbReference type="RefSeq" id="XP_014478588.1">
    <property type="nucleotide sequence ID" value="XM_014623102.1"/>
</dbReference>
<dbReference type="CTD" id="9477"/>
<keyword evidence="1" id="KW-1185">Reference proteome</keyword>
<name>A0A6P3XKU7_DINQU</name>